<accession>A0ABM1DZ83</accession>
<evidence type="ECO:0000256" key="7">
    <source>
        <dbReference type="ARBA" id="ARBA00036525"/>
    </source>
</evidence>
<evidence type="ECO:0000313" key="10">
    <source>
        <dbReference type="Proteomes" id="UP000695022"/>
    </source>
</evidence>
<keyword evidence="5" id="KW-0067">ATP-binding</keyword>
<comment type="catalytic activity">
    <reaction evidence="7">
        <text>1D-myo-inositol 1,3,4,6-tetrakisphosphate + ATP = 1D-myo-inositol 1,3,4,5,6-pentakisphosphate + ADP + H(+)</text>
        <dbReference type="Rhea" id="RHEA:12717"/>
        <dbReference type="ChEBI" id="CHEBI:15378"/>
        <dbReference type="ChEBI" id="CHEBI:30616"/>
        <dbReference type="ChEBI" id="CHEBI:57660"/>
        <dbReference type="ChEBI" id="CHEBI:57733"/>
        <dbReference type="ChEBI" id="CHEBI:456216"/>
        <dbReference type="EC" id="2.7.1.140"/>
    </reaction>
</comment>
<dbReference type="PANTHER" id="PTHR12400">
    <property type="entry name" value="INOSITOL POLYPHOSPHATE KINASE"/>
    <property type="match status" value="1"/>
</dbReference>
<dbReference type="RefSeq" id="XP_014665254.1">
    <property type="nucleotide sequence ID" value="XM_014809768.1"/>
</dbReference>
<evidence type="ECO:0000256" key="9">
    <source>
        <dbReference type="SAM" id="MobiDB-lite"/>
    </source>
</evidence>
<dbReference type="Pfam" id="PF03770">
    <property type="entry name" value="IPK"/>
    <property type="match status" value="1"/>
</dbReference>
<sequence length="330" mass="37807">MAVASSQHESSSGLPEGVARLHLQIAGHFHGMGPTGLGMLQSQDGWVLKPVQSPPRGTRELDFYDQVFNKDNRDSVILRLRKLLPHYAGKCELEIGSETIPYIKIENITAQFRQACVLDIKMGQRTFDPLASKEKIEYEMSKNRYAQNVGFRFLGMQLYDGVTGRYASFDKQWGKQIRENDILLALRSFLGRCPCDRGRRVAVKQFLSRLEEVRSWFLEQRLYAFYASSLLLVYEGGAARSRDARSKVEGSRATEEVGSHTDLRPTDEEPCIFCENLYETDTGAYLQDGVNRRRWTDVRMIDCAHVFPSEERDDNYLFGLNKLIDYFESV</sequence>
<keyword evidence="4 8" id="KW-0418">Kinase</keyword>
<evidence type="ECO:0000256" key="8">
    <source>
        <dbReference type="RuleBase" id="RU363090"/>
    </source>
</evidence>
<evidence type="ECO:0000313" key="11">
    <source>
        <dbReference type="RefSeq" id="XP_014665254.1"/>
    </source>
</evidence>
<gene>
    <name evidence="11" type="primary">LOC106807442</name>
</gene>
<organism evidence="10 11">
    <name type="scientific">Priapulus caudatus</name>
    <name type="common">Priapulid worm</name>
    <dbReference type="NCBI Taxonomy" id="37621"/>
    <lineage>
        <taxon>Eukaryota</taxon>
        <taxon>Metazoa</taxon>
        <taxon>Ecdysozoa</taxon>
        <taxon>Scalidophora</taxon>
        <taxon>Priapulida</taxon>
        <taxon>Priapulimorpha</taxon>
        <taxon>Priapulimorphida</taxon>
        <taxon>Priapulidae</taxon>
        <taxon>Priapulus</taxon>
    </lineage>
</organism>
<dbReference type="InterPro" id="IPR038286">
    <property type="entry name" value="IPK_sf"/>
</dbReference>
<evidence type="ECO:0000256" key="5">
    <source>
        <dbReference type="ARBA" id="ARBA00022840"/>
    </source>
</evidence>
<dbReference type="SUPFAM" id="SSF56104">
    <property type="entry name" value="SAICAR synthase-like"/>
    <property type="match status" value="1"/>
</dbReference>
<dbReference type="InterPro" id="IPR005522">
    <property type="entry name" value="IPK"/>
</dbReference>
<evidence type="ECO:0000256" key="6">
    <source>
        <dbReference type="ARBA" id="ARBA00036164"/>
    </source>
</evidence>
<comment type="catalytic activity">
    <reaction evidence="6">
        <text>1D-myo-inositol 1,4,5-trisphosphate + 2 ATP = 1D-myo-inositol 1,3,4,5,6-pentakisphosphate + 2 ADP + 2 H(+)</text>
        <dbReference type="Rhea" id="RHEA:32359"/>
        <dbReference type="ChEBI" id="CHEBI:15378"/>
        <dbReference type="ChEBI" id="CHEBI:30616"/>
        <dbReference type="ChEBI" id="CHEBI:57733"/>
        <dbReference type="ChEBI" id="CHEBI:203600"/>
        <dbReference type="ChEBI" id="CHEBI:456216"/>
        <dbReference type="EC" id="2.7.1.151"/>
    </reaction>
</comment>
<protein>
    <recommendedName>
        <fullName evidence="8">Kinase</fullName>
        <ecNumber evidence="8">2.7.-.-</ecNumber>
    </recommendedName>
</protein>
<evidence type="ECO:0000256" key="1">
    <source>
        <dbReference type="ARBA" id="ARBA00007374"/>
    </source>
</evidence>
<keyword evidence="2 8" id="KW-0808">Transferase</keyword>
<dbReference type="EC" id="2.7.-.-" evidence="8"/>
<dbReference type="PANTHER" id="PTHR12400:SF51">
    <property type="entry name" value="INOSITOL POLYPHOSPHATE MULTIKINASE"/>
    <property type="match status" value="1"/>
</dbReference>
<proteinExistence type="inferred from homology"/>
<comment type="similarity">
    <text evidence="1 8">Belongs to the inositol phosphokinase (IPK) family.</text>
</comment>
<dbReference type="Proteomes" id="UP000695022">
    <property type="component" value="Unplaced"/>
</dbReference>
<dbReference type="GeneID" id="106807442"/>
<feature type="region of interest" description="Disordered" evidence="9">
    <location>
        <begin position="245"/>
        <end position="264"/>
    </location>
</feature>
<keyword evidence="10" id="KW-1185">Reference proteome</keyword>
<name>A0ABM1DZ83_PRICU</name>
<evidence type="ECO:0000256" key="3">
    <source>
        <dbReference type="ARBA" id="ARBA00022741"/>
    </source>
</evidence>
<evidence type="ECO:0000256" key="2">
    <source>
        <dbReference type="ARBA" id="ARBA00022679"/>
    </source>
</evidence>
<keyword evidence="3" id="KW-0547">Nucleotide-binding</keyword>
<dbReference type="Gene3D" id="3.30.470.160">
    <property type="entry name" value="Inositol polyphosphate kinase"/>
    <property type="match status" value="1"/>
</dbReference>
<reference evidence="11" key="1">
    <citation type="submission" date="2025-08" db="UniProtKB">
        <authorList>
            <consortium name="RefSeq"/>
        </authorList>
    </citation>
    <scope>IDENTIFICATION</scope>
</reference>
<evidence type="ECO:0000256" key="4">
    <source>
        <dbReference type="ARBA" id="ARBA00022777"/>
    </source>
</evidence>